<dbReference type="PROSITE" id="PS00018">
    <property type="entry name" value="EF_HAND_1"/>
    <property type="match status" value="1"/>
</dbReference>
<dbReference type="GO" id="GO:0005509">
    <property type="term" value="F:calcium ion binding"/>
    <property type="evidence" value="ECO:0007669"/>
    <property type="project" value="InterPro"/>
</dbReference>
<dbReference type="InterPro" id="IPR011992">
    <property type="entry name" value="EF-hand-dom_pair"/>
</dbReference>
<accession>A0A7R9VYC1</accession>
<feature type="domain" description="EF-hand" evidence="2">
    <location>
        <begin position="119"/>
        <end position="154"/>
    </location>
</feature>
<protein>
    <recommendedName>
        <fullName evidence="2">EF-hand domain-containing protein</fullName>
    </recommendedName>
</protein>
<evidence type="ECO:0000256" key="1">
    <source>
        <dbReference type="ARBA" id="ARBA00022837"/>
    </source>
</evidence>
<dbReference type="AlphaFoldDB" id="A0A7R9VYC1"/>
<evidence type="ECO:0000259" key="2">
    <source>
        <dbReference type="PROSITE" id="PS50222"/>
    </source>
</evidence>
<keyword evidence="1" id="KW-0106">Calcium</keyword>
<dbReference type="Gene3D" id="1.10.238.10">
    <property type="entry name" value="EF-hand"/>
    <property type="match status" value="1"/>
</dbReference>
<dbReference type="InterPro" id="IPR002048">
    <property type="entry name" value="EF_hand_dom"/>
</dbReference>
<sequence length="177" mass="20050">MASNSSLPRPVRMTEEDLLTAWEVISPHGDDVLTKSQLLDSLRLFFPHITARDVKQLVGPGNLSLDKLRELLFHTQTPDSAFTDPNWEAFKIIDPHGTGYVEMNVLKRLLMQLPGVDMIDDDDVEFLHKLVDVDGDGRISFRDWAQVGSWAPDVELPSEALRKLMLEKLAKEGVERM</sequence>
<reference evidence="3" key="1">
    <citation type="submission" date="2021-01" db="EMBL/GenBank/DDBJ databases">
        <authorList>
            <person name="Corre E."/>
            <person name="Pelletier E."/>
            <person name="Niang G."/>
            <person name="Scheremetjew M."/>
            <person name="Finn R."/>
            <person name="Kale V."/>
            <person name="Holt S."/>
            <person name="Cochrane G."/>
            <person name="Meng A."/>
            <person name="Brown T."/>
            <person name="Cohen L."/>
        </authorList>
    </citation>
    <scope>NUCLEOTIDE SEQUENCE</scope>
    <source>
        <strain evidence="3">CCMP219</strain>
    </source>
</reference>
<dbReference type="InterPro" id="IPR018247">
    <property type="entry name" value="EF_Hand_1_Ca_BS"/>
</dbReference>
<gene>
    <name evidence="3" type="ORF">CEUR00632_LOCUS19981</name>
</gene>
<dbReference type="PROSITE" id="PS50222">
    <property type="entry name" value="EF_HAND_2"/>
    <property type="match status" value="1"/>
</dbReference>
<name>A0A7R9VYC1_9CHLO</name>
<dbReference type="SUPFAM" id="SSF47473">
    <property type="entry name" value="EF-hand"/>
    <property type="match status" value="1"/>
</dbReference>
<organism evidence="3">
    <name type="scientific">Chlamydomonas euryale</name>
    <dbReference type="NCBI Taxonomy" id="1486919"/>
    <lineage>
        <taxon>Eukaryota</taxon>
        <taxon>Viridiplantae</taxon>
        <taxon>Chlorophyta</taxon>
        <taxon>core chlorophytes</taxon>
        <taxon>Chlorophyceae</taxon>
        <taxon>CS clade</taxon>
        <taxon>Chlamydomonadales</taxon>
        <taxon>Chlamydomonadaceae</taxon>
        <taxon>Chlamydomonas</taxon>
    </lineage>
</organism>
<dbReference type="EMBL" id="HBEC01042855">
    <property type="protein sequence ID" value="CAD8309052.1"/>
    <property type="molecule type" value="Transcribed_RNA"/>
</dbReference>
<dbReference type="Pfam" id="PF13499">
    <property type="entry name" value="EF-hand_7"/>
    <property type="match status" value="1"/>
</dbReference>
<proteinExistence type="predicted"/>
<evidence type="ECO:0000313" key="3">
    <source>
        <dbReference type="EMBL" id="CAD8309052.1"/>
    </source>
</evidence>